<dbReference type="EMBL" id="JASJOS010000010">
    <property type="protein sequence ID" value="MDJ1483294.1"/>
    <property type="molecule type" value="Genomic_DNA"/>
</dbReference>
<dbReference type="Proteomes" id="UP001241110">
    <property type="component" value="Unassembled WGS sequence"/>
</dbReference>
<organism evidence="1 2">
    <name type="scientific">Xanthocytophaga flava</name>
    <dbReference type="NCBI Taxonomy" id="3048013"/>
    <lineage>
        <taxon>Bacteria</taxon>
        <taxon>Pseudomonadati</taxon>
        <taxon>Bacteroidota</taxon>
        <taxon>Cytophagia</taxon>
        <taxon>Cytophagales</taxon>
        <taxon>Rhodocytophagaceae</taxon>
        <taxon>Xanthocytophaga</taxon>
    </lineage>
</organism>
<protein>
    <submittedName>
        <fullName evidence="1">Uncharacterized protein</fullName>
    </submittedName>
</protein>
<sequence length="239" mass="28026">MSKYHTNSTSIRKYRSEYYRLRAYEARLNEQLHHMKKRIRQIQQDEEQSLATQALLVVLLAHATQQKAKLEAQPESKERNKQLKKAEKEFKEVNAKYKRNEYHLAVVEKKKDKDNTAKYILKEAKRDDVTVRIQAAHDAWKKFEQIELQEEADFNAFKAMQLGEKEESTIAVNHVVNIVNARLNASPRIVSLTQSHRQGIQDKNSRQHAYLPVRIQTATLPGIKRLQRNLEKVKNKVLC</sequence>
<reference evidence="1" key="1">
    <citation type="submission" date="2023-05" db="EMBL/GenBank/DDBJ databases">
        <authorList>
            <person name="Zhang X."/>
        </authorList>
    </citation>
    <scope>NUCLEOTIDE SEQUENCE</scope>
    <source>
        <strain evidence="1">YF14B1</strain>
    </source>
</reference>
<accession>A0AAE3QV08</accession>
<proteinExistence type="predicted"/>
<name>A0AAE3QV08_9BACT</name>
<gene>
    <name evidence="1" type="ORF">QNI16_22540</name>
</gene>
<evidence type="ECO:0000313" key="2">
    <source>
        <dbReference type="Proteomes" id="UP001241110"/>
    </source>
</evidence>
<dbReference type="RefSeq" id="WP_313982993.1">
    <property type="nucleotide sequence ID" value="NZ_JASJOS010000010.1"/>
</dbReference>
<comment type="caution">
    <text evidence="1">The sequence shown here is derived from an EMBL/GenBank/DDBJ whole genome shotgun (WGS) entry which is preliminary data.</text>
</comment>
<evidence type="ECO:0000313" key="1">
    <source>
        <dbReference type="EMBL" id="MDJ1483294.1"/>
    </source>
</evidence>
<dbReference type="AlphaFoldDB" id="A0AAE3QV08"/>